<keyword evidence="3" id="KW-1185">Reference proteome</keyword>
<comment type="caution">
    <text evidence="2">The sequence shown here is derived from an EMBL/GenBank/DDBJ whole genome shotgun (WGS) entry which is preliminary data.</text>
</comment>
<dbReference type="AlphaFoldDB" id="A0A5B7JJZ4"/>
<gene>
    <name evidence="2" type="ORF">E2C01_089883</name>
</gene>
<organism evidence="2 3">
    <name type="scientific">Portunus trituberculatus</name>
    <name type="common">Swimming crab</name>
    <name type="synonym">Neptunus trituberculatus</name>
    <dbReference type="NCBI Taxonomy" id="210409"/>
    <lineage>
        <taxon>Eukaryota</taxon>
        <taxon>Metazoa</taxon>
        <taxon>Ecdysozoa</taxon>
        <taxon>Arthropoda</taxon>
        <taxon>Crustacea</taxon>
        <taxon>Multicrustacea</taxon>
        <taxon>Malacostraca</taxon>
        <taxon>Eumalacostraca</taxon>
        <taxon>Eucarida</taxon>
        <taxon>Decapoda</taxon>
        <taxon>Pleocyemata</taxon>
        <taxon>Brachyura</taxon>
        <taxon>Eubrachyura</taxon>
        <taxon>Portunoidea</taxon>
        <taxon>Portunidae</taxon>
        <taxon>Portuninae</taxon>
        <taxon>Portunus</taxon>
    </lineage>
</organism>
<feature type="region of interest" description="Disordered" evidence="1">
    <location>
        <begin position="49"/>
        <end position="83"/>
    </location>
</feature>
<sequence length="83" mass="8912">MSFFSLYVLNTSSSLQSTVSSYHTNFHTYLSEGGGLPPSDEQVTSNVVPAMTSLRRSPKKRGGPGGSENLKGKEKVVRSSFLG</sequence>
<protein>
    <submittedName>
        <fullName evidence="2">Uncharacterized protein</fullName>
    </submittedName>
</protein>
<dbReference type="Proteomes" id="UP000324222">
    <property type="component" value="Unassembled WGS sequence"/>
</dbReference>
<proteinExistence type="predicted"/>
<dbReference type="EMBL" id="VSRR010099605">
    <property type="protein sequence ID" value="MPC94703.1"/>
    <property type="molecule type" value="Genomic_DNA"/>
</dbReference>
<reference evidence="2 3" key="1">
    <citation type="submission" date="2019-05" db="EMBL/GenBank/DDBJ databases">
        <title>Another draft genome of Portunus trituberculatus and its Hox gene families provides insights of decapod evolution.</title>
        <authorList>
            <person name="Jeong J.-H."/>
            <person name="Song I."/>
            <person name="Kim S."/>
            <person name="Choi T."/>
            <person name="Kim D."/>
            <person name="Ryu S."/>
            <person name="Kim W."/>
        </authorList>
    </citation>
    <scope>NUCLEOTIDE SEQUENCE [LARGE SCALE GENOMIC DNA]</scope>
    <source>
        <tissue evidence="2">Muscle</tissue>
    </source>
</reference>
<name>A0A5B7JJZ4_PORTR</name>
<evidence type="ECO:0000256" key="1">
    <source>
        <dbReference type="SAM" id="MobiDB-lite"/>
    </source>
</evidence>
<accession>A0A5B7JJZ4</accession>
<evidence type="ECO:0000313" key="2">
    <source>
        <dbReference type="EMBL" id="MPC94703.1"/>
    </source>
</evidence>
<evidence type="ECO:0000313" key="3">
    <source>
        <dbReference type="Proteomes" id="UP000324222"/>
    </source>
</evidence>